<evidence type="ECO:0000256" key="3">
    <source>
        <dbReference type="ARBA" id="ARBA00022989"/>
    </source>
</evidence>
<keyword evidence="2 5" id="KW-0812">Transmembrane</keyword>
<dbReference type="GeneID" id="78821861"/>
<dbReference type="EMBL" id="JBHTAS010000001">
    <property type="protein sequence ID" value="MFC7141545.1"/>
    <property type="molecule type" value="Genomic_DNA"/>
</dbReference>
<dbReference type="Pfam" id="PF04893">
    <property type="entry name" value="Yip1"/>
    <property type="match status" value="1"/>
</dbReference>
<evidence type="ECO:0000256" key="2">
    <source>
        <dbReference type="ARBA" id="ARBA00022692"/>
    </source>
</evidence>
<keyword evidence="3 5" id="KW-1133">Transmembrane helix</keyword>
<comment type="subcellular location">
    <subcellularLocation>
        <location evidence="1">Membrane</location>
        <topology evidence="1">Multi-pass membrane protein</topology>
    </subcellularLocation>
</comment>
<feature type="transmembrane region" description="Helical" evidence="5">
    <location>
        <begin position="21"/>
        <end position="45"/>
    </location>
</feature>
<feature type="transmembrane region" description="Helical" evidence="5">
    <location>
        <begin position="65"/>
        <end position="88"/>
    </location>
</feature>
<protein>
    <submittedName>
        <fullName evidence="7">YIP1 family protein</fullName>
    </submittedName>
</protein>
<dbReference type="Proteomes" id="UP001596432">
    <property type="component" value="Unassembled WGS sequence"/>
</dbReference>
<name>A0ABD5Y6X7_9EURY</name>
<dbReference type="RefSeq" id="WP_274322626.1">
    <property type="nucleotide sequence ID" value="NZ_CP118158.1"/>
</dbReference>
<proteinExistence type="predicted"/>
<evidence type="ECO:0000256" key="5">
    <source>
        <dbReference type="SAM" id="Phobius"/>
    </source>
</evidence>
<evidence type="ECO:0000256" key="4">
    <source>
        <dbReference type="ARBA" id="ARBA00023136"/>
    </source>
</evidence>
<feature type="transmembrane region" description="Helical" evidence="5">
    <location>
        <begin position="202"/>
        <end position="225"/>
    </location>
</feature>
<keyword evidence="8" id="KW-1185">Reference proteome</keyword>
<feature type="transmembrane region" description="Helical" evidence="5">
    <location>
        <begin position="166"/>
        <end position="190"/>
    </location>
</feature>
<dbReference type="InterPro" id="IPR006977">
    <property type="entry name" value="Yip1_dom"/>
</dbReference>
<evidence type="ECO:0000259" key="6">
    <source>
        <dbReference type="Pfam" id="PF04893"/>
    </source>
</evidence>
<evidence type="ECO:0000313" key="8">
    <source>
        <dbReference type="Proteomes" id="UP001596432"/>
    </source>
</evidence>
<feature type="transmembrane region" description="Helical" evidence="5">
    <location>
        <begin position="100"/>
        <end position="127"/>
    </location>
</feature>
<gene>
    <name evidence="7" type="ORF">ACFQMA_17115</name>
</gene>
<evidence type="ECO:0000313" key="7">
    <source>
        <dbReference type="EMBL" id="MFC7141545.1"/>
    </source>
</evidence>
<feature type="domain" description="Yip1" evidence="6">
    <location>
        <begin position="27"/>
        <end position="218"/>
    </location>
</feature>
<keyword evidence="4 5" id="KW-0472">Membrane</keyword>
<sequence>MIRRIATLPDGIIRQRTPKRGLTLETIVVLLCGLAGSAGFAYVMIEALNVVNTDNSMFQVQLVGRVLRPVVLIVVAWILYSVVAHVVASSSGGRGPISRLMRGAAWAMIPLGIWNLLRSLVVAYLFFDVDIPTDPEGLSAAEKAASVFTGTAAGGEDVYAGLTDPLYAAVLLVGIAFVVWSAHLLSIAVAESKSLEIDTARRAAAVPAGLLALYLLVTGLGQAGIL</sequence>
<dbReference type="GO" id="GO:0016020">
    <property type="term" value="C:membrane"/>
    <property type="evidence" value="ECO:0007669"/>
    <property type="project" value="UniProtKB-SubCell"/>
</dbReference>
<evidence type="ECO:0000256" key="1">
    <source>
        <dbReference type="ARBA" id="ARBA00004141"/>
    </source>
</evidence>
<accession>A0ABD5Y6X7</accession>
<reference evidence="7 8" key="1">
    <citation type="journal article" date="2019" name="Int. J. Syst. Evol. Microbiol.">
        <title>The Global Catalogue of Microorganisms (GCM) 10K type strain sequencing project: providing services to taxonomists for standard genome sequencing and annotation.</title>
        <authorList>
            <consortium name="The Broad Institute Genomics Platform"/>
            <consortium name="The Broad Institute Genome Sequencing Center for Infectious Disease"/>
            <person name="Wu L."/>
            <person name="Ma J."/>
        </authorList>
    </citation>
    <scope>NUCLEOTIDE SEQUENCE [LARGE SCALE GENOMIC DNA]</scope>
    <source>
        <strain evidence="7 8">XZYJT29</strain>
    </source>
</reference>
<dbReference type="AlphaFoldDB" id="A0ABD5Y6X7"/>
<organism evidence="7 8">
    <name type="scientific">Halosimplex aquaticum</name>
    <dbReference type="NCBI Taxonomy" id="3026162"/>
    <lineage>
        <taxon>Archaea</taxon>
        <taxon>Methanobacteriati</taxon>
        <taxon>Methanobacteriota</taxon>
        <taxon>Stenosarchaea group</taxon>
        <taxon>Halobacteria</taxon>
        <taxon>Halobacteriales</taxon>
        <taxon>Haloarculaceae</taxon>
        <taxon>Halosimplex</taxon>
    </lineage>
</organism>
<comment type="caution">
    <text evidence="7">The sequence shown here is derived from an EMBL/GenBank/DDBJ whole genome shotgun (WGS) entry which is preliminary data.</text>
</comment>